<keyword evidence="2" id="KW-1185">Reference proteome</keyword>
<dbReference type="EMBL" id="FTNY01000001">
    <property type="protein sequence ID" value="SIS30517.1"/>
    <property type="molecule type" value="Genomic_DNA"/>
</dbReference>
<proteinExistence type="predicted"/>
<protein>
    <submittedName>
        <fullName evidence="1">Uncharacterized protein</fullName>
    </submittedName>
</protein>
<evidence type="ECO:0000313" key="2">
    <source>
        <dbReference type="Proteomes" id="UP000186373"/>
    </source>
</evidence>
<accession>A0A1N7I0C1</accession>
<gene>
    <name evidence="1" type="ORF">SAMN05421639_101945</name>
</gene>
<dbReference type="RefSeq" id="WP_076505080.1">
    <property type="nucleotide sequence ID" value="NZ_FTNY01000001.1"/>
</dbReference>
<dbReference type="AlphaFoldDB" id="A0A1N7I0C1"/>
<name>A0A1N7I0C1_9FLAO</name>
<evidence type="ECO:0000313" key="1">
    <source>
        <dbReference type="EMBL" id="SIS30517.1"/>
    </source>
</evidence>
<sequence>MNIITFFKNFFNKSNNLGVDNWNLRNYIKDLRTLQDIIIKYEINGKFDILEDVINDLDSKSFVDYNFSNLEFWINSGFRGSLPSTDTFNYIIIKCDNQIAVLNPLEKNQDSIHIYNLDLKIELKKSRTSTDPPKYSSWHLDKEKKPEICRLTHPYYHFQFGGKKLEYIEDGMGLLSSPRIPHPPMDIILLFHFVINNFYDNVKFSFVKQLMQDADYIRILGNSKKRIWDDYFKSFRYDNEHTHYTADRIFPLYSI</sequence>
<dbReference type="Proteomes" id="UP000186373">
    <property type="component" value="Unassembled WGS sequence"/>
</dbReference>
<dbReference type="OrthoDB" id="8481528at2"/>
<reference evidence="2" key="1">
    <citation type="submission" date="2017-01" db="EMBL/GenBank/DDBJ databases">
        <authorList>
            <person name="Varghese N."/>
            <person name="Submissions S."/>
        </authorList>
    </citation>
    <scope>NUCLEOTIDE SEQUENCE [LARGE SCALE GENOMIC DNA]</scope>
    <source>
        <strain evidence="2">DSM 17126</strain>
    </source>
</reference>
<organism evidence="1 2">
    <name type="scientific">Chryseobacterium shigense</name>
    <dbReference type="NCBI Taxonomy" id="297244"/>
    <lineage>
        <taxon>Bacteria</taxon>
        <taxon>Pseudomonadati</taxon>
        <taxon>Bacteroidota</taxon>
        <taxon>Flavobacteriia</taxon>
        <taxon>Flavobacteriales</taxon>
        <taxon>Weeksellaceae</taxon>
        <taxon>Chryseobacterium group</taxon>
        <taxon>Chryseobacterium</taxon>
    </lineage>
</organism>